<dbReference type="PANTHER" id="PTHR11188:SF176">
    <property type="entry name" value="ARRESTIN DOMAIN-CONTAINING PROTEIN 1"/>
    <property type="match status" value="1"/>
</dbReference>
<evidence type="ECO:0000256" key="3">
    <source>
        <dbReference type="SAM" id="MobiDB-lite"/>
    </source>
</evidence>
<dbReference type="SUPFAM" id="SSF81296">
    <property type="entry name" value="E set domains"/>
    <property type="match status" value="2"/>
</dbReference>
<name>A0A2W1BVS1_HELAM</name>
<evidence type="ECO:0000256" key="2">
    <source>
        <dbReference type="ARBA" id="ARBA00022606"/>
    </source>
</evidence>
<keyword evidence="6" id="KW-1185">Reference proteome</keyword>
<feature type="domain" description="Arrestin C-terminal-like" evidence="4">
    <location>
        <begin position="143"/>
        <end position="274"/>
    </location>
</feature>
<feature type="compositionally biased region" description="Basic and acidic residues" evidence="3">
    <location>
        <begin position="544"/>
        <end position="554"/>
    </location>
</feature>
<organism evidence="5 6">
    <name type="scientific">Helicoverpa armigera</name>
    <name type="common">Cotton bollworm</name>
    <name type="synonym">Heliothis armigera</name>
    <dbReference type="NCBI Taxonomy" id="29058"/>
    <lineage>
        <taxon>Eukaryota</taxon>
        <taxon>Metazoa</taxon>
        <taxon>Ecdysozoa</taxon>
        <taxon>Arthropoda</taxon>
        <taxon>Hexapoda</taxon>
        <taxon>Insecta</taxon>
        <taxon>Pterygota</taxon>
        <taxon>Neoptera</taxon>
        <taxon>Endopterygota</taxon>
        <taxon>Lepidoptera</taxon>
        <taxon>Glossata</taxon>
        <taxon>Ditrysia</taxon>
        <taxon>Noctuoidea</taxon>
        <taxon>Noctuidae</taxon>
        <taxon>Heliothinae</taxon>
        <taxon>Helicoverpa</taxon>
    </lineage>
</organism>
<feature type="region of interest" description="Disordered" evidence="3">
    <location>
        <begin position="480"/>
        <end position="554"/>
    </location>
</feature>
<dbReference type="PANTHER" id="PTHR11188">
    <property type="entry name" value="ARRESTIN DOMAIN CONTAINING PROTEIN"/>
    <property type="match status" value="1"/>
</dbReference>
<evidence type="ECO:0000259" key="4">
    <source>
        <dbReference type="SMART" id="SM01017"/>
    </source>
</evidence>
<dbReference type="GO" id="GO:0005737">
    <property type="term" value="C:cytoplasm"/>
    <property type="evidence" value="ECO:0007669"/>
    <property type="project" value="TreeGrafter"/>
</dbReference>
<evidence type="ECO:0000313" key="5">
    <source>
        <dbReference type="EMBL" id="PZC77297.1"/>
    </source>
</evidence>
<feature type="compositionally biased region" description="Pro residues" evidence="3">
    <location>
        <begin position="375"/>
        <end position="397"/>
    </location>
</feature>
<feature type="compositionally biased region" description="Pro residues" evidence="3">
    <location>
        <begin position="444"/>
        <end position="460"/>
    </location>
</feature>
<feature type="region of interest" description="Disordered" evidence="3">
    <location>
        <begin position="281"/>
        <end position="466"/>
    </location>
</feature>
<evidence type="ECO:0000256" key="1">
    <source>
        <dbReference type="ARBA" id="ARBA00005298"/>
    </source>
</evidence>
<dbReference type="Pfam" id="PF00339">
    <property type="entry name" value="Arrestin_N"/>
    <property type="match status" value="1"/>
</dbReference>
<dbReference type="SMART" id="SM01017">
    <property type="entry name" value="Arrestin_C"/>
    <property type="match status" value="1"/>
</dbReference>
<keyword evidence="2" id="KW-0716">Sensory transduction</keyword>
<gene>
    <name evidence="5" type="primary">HaOG203531</name>
    <name evidence="5" type="ORF">B5X24_HaOG203531</name>
</gene>
<accession>A0A2W1BVS1</accession>
<dbReference type="InterPro" id="IPR011022">
    <property type="entry name" value="Arrestin_C-like"/>
</dbReference>
<dbReference type="AlphaFoldDB" id="A0A2W1BVS1"/>
<dbReference type="Pfam" id="PF02752">
    <property type="entry name" value="Arrestin_C"/>
    <property type="match status" value="1"/>
</dbReference>
<dbReference type="Gene3D" id="2.60.40.640">
    <property type="match status" value="2"/>
</dbReference>
<reference evidence="5 6" key="1">
    <citation type="journal article" date="2017" name="BMC Biol.">
        <title>Genomic innovations, transcriptional plasticity and gene loss underlying the evolution and divergence of two highly polyphagous and invasive Helicoverpa pest species.</title>
        <authorList>
            <person name="Pearce S.L."/>
            <person name="Clarke D.F."/>
            <person name="East P.D."/>
            <person name="Elfekih S."/>
            <person name="Gordon K.H."/>
            <person name="Jermiin L.S."/>
            <person name="McGaughran A."/>
            <person name="Oakeshott J.G."/>
            <person name="Papanikolaou A."/>
            <person name="Perera O.P."/>
            <person name="Rane R.V."/>
            <person name="Richards S."/>
            <person name="Tay W.T."/>
            <person name="Walsh T.K."/>
            <person name="Anderson A."/>
            <person name="Anderson C.J."/>
            <person name="Asgari S."/>
            <person name="Board P.G."/>
            <person name="Bretschneider A."/>
            <person name="Campbell P.M."/>
            <person name="Chertemps T."/>
            <person name="Christeller J.T."/>
            <person name="Coppin C.W."/>
            <person name="Downes S.J."/>
            <person name="Duan G."/>
            <person name="Farnsworth C.A."/>
            <person name="Good R.T."/>
            <person name="Han L.B."/>
            <person name="Han Y.C."/>
            <person name="Hatje K."/>
            <person name="Horne I."/>
            <person name="Huang Y.P."/>
            <person name="Hughes D.S."/>
            <person name="Jacquin-Joly E."/>
            <person name="James W."/>
            <person name="Jhangiani S."/>
            <person name="Kollmar M."/>
            <person name="Kuwar S.S."/>
            <person name="Li S."/>
            <person name="Liu N.Y."/>
            <person name="Maibeche M.T."/>
            <person name="Miller J.R."/>
            <person name="Montagne N."/>
            <person name="Perry T."/>
            <person name="Qu J."/>
            <person name="Song S.V."/>
            <person name="Sutton G.G."/>
            <person name="Vogel H."/>
            <person name="Walenz B.P."/>
            <person name="Xu W."/>
            <person name="Zhang H.J."/>
            <person name="Zou Z."/>
            <person name="Batterham P."/>
            <person name="Edwards O.R."/>
            <person name="Feyereisen R."/>
            <person name="Gibbs R.A."/>
            <person name="Heckel D.G."/>
            <person name="McGrath A."/>
            <person name="Robin C."/>
            <person name="Scherer S.E."/>
            <person name="Worley K.C."/>
            <person name="Wu Y.D."/>
        </authorList>
    </citation>
    <scope>NUCLEOTIDE SEQUENCE [LARGE SCALE GENOMIC DNA]</scope>
    <source>
        <strain evidence="5">Harm_GR_Male_#8</strain>
        <tissue evidence="5">Whole organism</tissue>
    </source>
</reference>
<dbReference type="InterPro" id="IPR014752">
    <property type="entry name" value="Arrestin-like_C"/>
</dbReference>
<dbReference type="InterPro" id="IPR014756">
    <property type="entry name" value="Ig_E-set"/>
</dbReference>
<dbReference type="GO" id="GO:0015031">
    <property type="term" value="P:protein transport"/>
    <property type="evidence" value="ECO:0007669"/>
    <property type="project" value="TreeGrafter"/>
</dbReference>
<feature type="compositionally biased region" description="Polar residues" evidence="3">
    <location>
        <begin position="430"/>
        <end position="440"/>
    </location>
</feature>
<feature type="compositionally biased region" description="Polar residues" evidence="3">
    <location>
        <begin position="341"/>
        <end position="355"/>
    </location>
</feature>
<feature type="compositionally biased region" description="Low complexity" evidence="3">
    <location>
        <begin position="398"/>
        <end position="414"/>
    </location>
</feature>
<dbReference type="OrthoDB" id="7785529at2759"/>
<feature type="compositionally biased region" description="Pro residues" evidence="3">
    <location>
        <begin position="356"/>
        <end position="365"/>
    </location>
</feature>
<comment type="similarity">
    <text evidence="1">Belongs to the arrestin family.</text>
</comment>
<sequence>MNICIFVDIKGFCKVHWTTSHTRRVNDRTETYTVSHDSHEEYFRRKTFLFGGESGDHHLQPGNHEFRFDCPIPVNVPSSFEGSHGHIRYRIKVKMLTTGIFSSNKEKMVPIRVHAPLDLNLNPYCKEPIEYELSSTYCCWCVSAGSSQVMVRLPVGGYCPGQVIPMEVACKNDSNVEIDEIKFAIKKDVTYMAECEPGTRNDHDTVAEIKKGPIPGHTTRNWTVDFEVPAMDIYNVNASRFIDINYHFKVSTEVGGCHEGTEETHPIIFGTIPLVGFQDNIQNPLHDQMPNPMPVQGSNTYPPPPIINQPLSSSPYPNNNAYPNNTPYPGGAPGYPTTPNMGRTSPYPQGNQPFPNVSPYPPNQPYPGGNSPYPGANPPPPGTSPYPGANPPPPGTSPYPQGNSPYSQGNSPYPGGNPPYPVGNSPYPTNTPYSTDNPSHGASPVPPYPGVGQSPAPPYPAVTTTTTLKTGNFGFIAGGDAEASVPLLPPGANVPYPASPPTNPYATASAPVPSTPGTDEKKPPLDNTPDTNASSPPYNPDYMKNSDKKDEKTN</sequence>
<dbReference type="Proteomes" id="UP000249218">
    <property type="component" value="Unassembled WGS sequence"/>
</dbReference>
<dbReference type="InterPro" id="IPR050357">
    <property type="entry name" value="Arrestin_domain-protein"/>
</dbReference>
<protein>
    <recommendedName>
        <fullName evidence="4">Arrestin C-terminal-like domain-containing protein</fullName>
    </recommendedName>
</protein>
<proteinExistence type="inferred from homology"/>
<feature type="compositionally biased region" description="Low complexity" evidence="3">
    <location>
        <begin position="308"/>
        <end position="340"/>
    </location>
</feature>
<evidence type="ECO:0000313" key="6">
    <source>
        <dbReference type="Proteomes" id="UP000249218"/>
    </source>
</evidence>
<dbReference type="InterPro" id="IPR011021">
    <property type="entry name" value="Arrestin-like_N"/>
</dbReference>
<dbReference type="EMBL" id="KZ149932">
    <property type="protein sequence ID" value="PZC77297.1"/>
    <property type="molecule type" value="Genomic_DNA"/>
</dbReference>